<dbReference type="PANTHER" id="PTHR24339:SF30">
    <property type="entry name" value="LATERAL MUSCLES SCARCER, ISOFORM B"/>
    <property type="match status" value="1"/>
</dbReference>
<dbReference type="GO" id="GO:0005634">
    <property type="term" value="C:nucleus"/>
    <property type="evidence" value="ECO:0007669"/>
    <property type="project" value="UniProtKB-SubCell"/>
</dbReference>
<proteinExistence type="predicted"/>
<evidence type="ECO:0000256" key="6">
    <source>
        <dbReference type="RuleBase" id="RU000682"/>
    </source>
</evidence>
<accession>A0A6H5GVY8</accession>
<dbReference type="Proteomes" id="UP000479000">
    <property type="component" value="Unassembled WGS sequence"/>
</dbReference>
<evidence type="ECO:0000256" key="2">
    <source>
        <dbReference type="ARBA" id="ARBA00023125"/>
    </source>
</evidence>
<keyword evidence="4 5" id="KW-0539">Nucleus</keyword>
<dbReference type="Pfam" id="PF00046">
    <property type="entry name" value="Homeodomain"/>
    <property type="match status" value="1"/>
</dbReference>
<dbReference type="SMART" id="SM00389">
    <property type="entry name" value="HOX"/>
    <property type="match status" value="1"/>
</dbReference>
<dbReference type="GO" id="GO:0007420">
    <property type="term" value="P:brain development"/>
    <property type="evidence" value="ECO:0007669"/>
    <property type="project" value="TreeGrafter"/>
</dbReference>
<dbReference type="Gene3D" id="1.10.10.60">
    <property type="entry name" value="Homeodomain-like"/>
    <property type="match status" value="1"/>
</dbReference>
<reference evidence="8 9" key="1">
    <citation type="submission" date="2020-02" db="EMBL/GenBank/DDBJ databases">
        <authorList>
            <person name="Ferguson B K."/>
        </authorList>
    </citation>
    <scope>NUCLEOTIDE SEQUENCE [LARGE SCALE GENOMIC DNA]</scope>
</reference>
<evidence type="ECO:0000313" key="8">
    <source>
        <dbReference type="EMBL" id="CAB0007993.1"/>
    </source>
</evidence>
<keyword evidence="2 5" id="KW-0238">DNA-binding</keyword>
<dbReference type="InterPro" id="IPR009057">
    <property type="entry name" value="Homeodomain-like_sf"/>
</dbReference>
<evidence type="ECO:0000313" key="9">
    <source>
        <dbReference type="Proteomes" id="UP000479000"/>
    </source>
</evidence>
<dbReference type="AlphaFoldDB" id="A0A6H5GVY8"/>
<dbReference type="PANTHER" id="PTHR24339">
    <property type="entry name" value="HOMEOBOX PROTEIN EMX-RELATED"/>
    <property type="match status" value="1"/>
</dbReference>
<feature type="domain" description="Homeobox" evidence="7">
    <location>
        <begin position="66"/>
        <end position="111"/>
    </location>
</feature>
<sequence>GFPDRLPKRLINSWFTGECSAGVDYTKEPELVQDVVSTSALEEHDTGFYTVFTPSYVQGEEDRDIDRKKRPRTAFTAAQIKALETEFESNKYLSVAKRSQLSKTLKLTETQPPRDST</sequence>
<evidence type="ECO:0000256" key="5">
    <source>
        <dbReference type="PROSITE-ProRule" id="PRU00108"/>
    </source>
</evidence>
<dbReference type="EMBL" id="CADCXU010019895">
    <property type="protein sequence ID" value="CAB0007993.1"/>
    <property type="molecule type" value="Genomic_DNA"/>
</dbReference>
<organism evidence="8 9">
    <name type="scientific">Nesidiocoris tenuis</name>
    <dbReference type="NCBI Taxonomy" id="355587"/>
    <lineage>
        <taxon>Eukaryota</taxon>
        <taxon>Metazoa</taxon>
        <taxon>Ecdysozoa</taxon>
        <taxon>Arthropoda</taxon>
        <taxon>Hexapoda</taxon>
        <taxon>Insecta</taxon>
        <taxon>Pterygota</taxon>
        <taxon>Neoptera</taxon>
        <taxon>Paraneoptera</taxon>
        <taxon>Hemiptera</taxon>
        <taxon>Heteroptera</taxon>
        <taxon>Panheteroptera</taxon>
        <taxon>Cimicomorpha</taxon>
        <taxon>Miridae</taxon>
        <taxon>Dicyphina</taxon>
        <taxon>Nesidiocoris</taxon>
    </lineage>
</organism>
<evidence type="ECO:0000256" key="4">
    <source>
        <dbReference type="ARBA" id="ARBA00023242"/>
    </source>
</evidence>
<dbReference type="InterPro" id="IPR001356">
    <property type="entry name" value="HD"/>
</dbReference>
<feature type="non-terminal residue" evidence="8">
    <location>
        <position position="1"/>
    </location>
</feature>
<dbReference type="InterPro" id="IPR050877">
    <property type="entry name" value="EMX-VAX-Noto_Homeobox_TFs"/>
</dbReference>
<keyword evidence="9" id="KW-1185">Reference proteome</keyword>
<dbReference type="GO" id="GO:0000981">
    <property type="term" value="F:DNA-binding transcription factor activity, RNA polymerase II-specific"/>
    <property type="evidence" value="ECO:0007669"/>
    <property type="project" value="TreeGrafter"/>
</dbReference>
<protein>
    <recommendedName>
        <fullName evidence="7">Homeobox domain-containing protein</fullName>
    </recommendedName>
</protein>
<dbReference type="PROSITE" id="PS50071">
    <property type="entry name" value="HOMEOBOX_2"/>
    <property type="match status" value="1"/>
</dbReference>
<dbReference type="OrthoDB" id="6159439at2759"/>
<name>A0A6H5GVY8_9HEMI</name>
<feature type="DNA-binding region" description="Homeobox" evidence="5">
    <location>
        <begin position="68"/>
        <end position="112"/>
    </location>
</feature>
<evidence type="ECO:0000259" key="7">
    <source>
        <dbReference type="PROSITE" id="PS50071"/>
    </source>
</evidence>
<evidence type="ECO:0000256" key="1">
    <source>
        <dbReference type="ARBA" id="ARBA00004123"/>
    </source>
</evidence>
<dbReference type="GO" id="GO:0000978">
    <property type="term" value="F:RNA polymerase II cis-regulatory region sequence-specific DNA binding"/>
    <property type="evidence" value="ECO:0007669"/>
    <property type="project" value="TreeGrafter"/>
</dbReference>
<gene>
    <name evidence="8" type="ORF">NTEN_LOCUS13239</name>
</gene>
<comment type="subcellular location">
    <subcellularLocation>
        <location evidence="1 5 6">Nucleus</location>
    </subcellularLocation>
</comment>
<dbReference type="GO" id="GO:0030182">
    <property type="term" value="P:neuron differentiation"/>
    <property type="evidence" value="ECO:0007669"/>
    <property type="project" value="TreeGrafter"/>
</dbReference>
<keyword evidence="3 5" id="KW-0371">Homeobox</keyword>
<evidence type="ECO:0000256" key="3">
    <source>
        <dbReference type="ARBA" id="ARBA00023155"/>
    </source>
</evidence>
<dbReference type="CDD" id="cd00086">
    <property type="entry name" value="homeodomain"/>
    <property type="match status" value="1"/>
</dbReference>
<dbReference type="SUPFAM" id="SSF46689">
    <property type="entry name" value="Homeodomain-like"/>
    <property type="match status" value="1"/>
</dbReference>